<accession>A0A820BVF3</accession>
<evidence type="ECO:0000256" key="1">
    <source>
        <dbReference type="SAM" id="Phobius"/>
    </source>
</evidence>
<feature type="transmembrane region" description="Helical" evidence="1">
    <location>
        <begin position="43"/>
        <end position="72"/>
    </location>
</feature>
<dbReference type="AlphaFoldDB" id="A0A820BVF3"/>
<dbReference type="Proteomes" id="UP000663823">
    <property type="component" value="Unassembled WGS sequence"/>
</dbReference>
<gene>
    <name evidence="2" type="ORF">OTI717_LOCUS38701</name>
</gene>
<comment type="caution">
    <text evidence="2">The sequence shown here is derived from an EMBL/GenBank/DDBJ whole genome shotgun (WGS) entry which is preliminary data.</text>
</comment>
<keyword evidence="1" id="KW-1133">Transmembrane helix</keyword>
<organism evidence="2 3">
    <name type="scientific">Rotaria sordida</name>
    <dbReference type="NCBI Taxonomy" id="392033"/>
    <lineage>
        <taxon>Eukaryota</taxon>
        <taxon>Metazoa</taxon>
        <taxon>Spiralia</taxon>
        <taxon>Gnathifera</taxon>
        <taxon>Rotifera</taxon>
        <taxon>Eurotatoria</taxon>
        <taxon>Bdelloidea</taxon>
        <taxon>Philodinida</taxon>
        <taxon>Philodinidae</taxon>
        <taxon>Rotaria</taxon>
    </lineage>
</organism>
<name>A0A820BVF3_9BILA</name>
<keyword evidence="1" id="KW-0472">Membrane</keyword>
<reference evidence="2" key="1">
    <citation type="submission" date="2021-02" db="EMBL/GenBank/DDBJ databases">
        <authorList>
            <person name="Nowell W R."/>
        </authorList>
    </citation>
    <scope>NUCLEOTIDE SEQUENCE</scope>
</reference>
<evidence type="ECO:0000313" key="3">
    <source>
        <dbReference type="Proteomes" id="UP000663823"/>
    </source>
</evidence>
<proteinExistence type="predicted"/>
<sequence>MMFRCITCNPNIIIPYGYAQTNPIIPSPIYQISKRKSAGGNTLVIIVSALAAAVLIGMTLGLGLGIGAAGLITNENLISTINSTINTDITISTNSTG</sequence>
<dbReference type="EMBL" id="CAJOAX010022003">
    <property type="protein sequence ID" value="CAF4204338.1"/>
    <property type="molecule type" value="Genomic_DNA"/>
</dbReference>
<protein>
    <submittedName>
        <fullName evidence="2">Uncharacterized protein</fullName>
    </submittedName>
</protein>
<evidence type="ECO:0000313" key="2">
    <source>
        <dbReference type="EMBL" id="CAF4204338.1"/>
    </source>
</evidence>
<keyword evidence="1" id="KW-0812">Transmembrane</keyword>